<reference evidence="11 12" key="1">
    <citation type="submission" date="2021-01" db="EMBL/GenBank/DDBJ databases">
        <title>Genomic Encyclopedia of Type Strains, Phase IV (KMG-IV): sequencing the most valuable type-strain genomes for metagenomic binning, comparative biology and taxonomic classification.</title>
        <authorList>
            <person name="Goeker M."/>
        </authorList>
    </citation>
    <scope>NUCLEOTIDE SEQUENCE [LARGE SCALE GENOMIC DNA]</scope>
    <source>
        <strain evidence="11 12">DSM 24834</strain>
    </source>
</reference>
<name>A0ABS2NKH5_9BACI</name>
<comment type="caution">
    <text evidence="11">The sequence shown here is derived from an EMBL/GenBank/DDBJ whole genome shotgun (WGS) entry which is preliminary data.</text>
</comment>
<comment type="cofactor">
    <cofactor evidence="7">
        <name>Mg(2+)</name>
        <dbReference type="ChEBI" id="CHEBI:18420"/>
    </cofactor>
    <cofactor evidence="7">
        <name>Mn(2+)</name>
        <dbReference type="ChEBI" id="CHEBI:29035"/>
    </cofactor>
</comment>
<keyword evidence="4 7" id="KW-0460">Magnesium</keyword>
<sequence>MKSNHQEDLTRYVAVFIEEMVANGVKKVVISPGSRSTPFALLLAEHPEIQVFINVDERSAAFFALGIAKAENQPVAMLCTSGTASANYYPAIIEAKYSRVPLVVLTADRPHELREVGAPQAIDQIQMYGRHVKWSIDMPLPESSSSILSFAKSTASRGIGISRESPAGPVHFNFPFREPLVPNLSNAYSQPPLGNVLVTGGERILSKQQSEIFRKKMAEKEKGLIICGPQLDRDSIDAILSFSELYNFPILADPLSGIRSGAHRKTTVVDSYDSFLRTEVVKNSLVPDVVIRFGAMPVSKALSLYLKHFHNLDYWVIDEGGQWLDPIGKATEMIHCSTLSFCESLTNGSCPSVESKWLNKWLSINEQTKRCIIDSKCTDMSEGEAVRSLIDWLPDSSTLFVSNSMPIRDVDTYFLNTNKQINVLANRGANGIDGVVSTALGVSTSKAPTFLLIGDLAFFHDMNGLLAGKMHNLNVKIIVLNNNGGGIFSYLPQAKEDKHFESLFGTPMDLEFSSLSALYHADYYKAIEMDEFSTAFKKSCRHSGVSIIEVVTNRGKNTEQHRKLWNLVSREIEKEFR</sequence>
<gene>
    <name evidence="7" type="primary">menD</name>
    <name evidence="11" type="ORF">JOC86_004949</name>
</gene>
<accession>A0ABS2NKH5</accession>
<dbReference type="SUPFAM" id="SSF52467">
    <property type="entry name" value="DHS-like NAD/FAD-binding domain"/>
    <property type="match status" value="1"/>
</dbReference>
<comment type="pathway">
    <text evidence="7">Quinol/quinone metabolism; menaquinone biosynthesis.</text>
</comment>
<dbReference type="NCBIfam" id="TIGR00173">
    <property type="entry name" value="menD"/>
    <property type="match status" value="1"/>
</dbReference>
<dbReference type="EC" id="2.2.1.9" evidence="7"/>
<evidence type="ECO:0000259" key="8">
    <source>
        <dbReference type="Pfam" id="PF02775"/>
    </source>
</evidence>
<dbReference type="InterPro" id="IPR032264">
    <property type="entry name" value="MenD_middle"/>
</dbReference>
<dbReference type="CDD" id="cd07037">
    <property type="entry name" value="TPP_PYR_MenD"/>
    <property type="match status" value="1"/>
</dbReference>
<evidence type="ECO:0000256" key="4">
    <source>
        <dbReference type="ARBA" id="ARBA00022842"/>
    </source>
</evidence>
<dbReference type="SUPFAM" id="SSF52518">
    <property type="entry name" value="Thiamin diphosphate-binding fold (THDP-binding)"/>
    <property type="match status" value="2"/>
</dbReference>
<dbReference type="InterPro" id="IPR029035">
    <property type="entry name" value="DHS-like_NAD/FAD-binding_dom"/>
</dbReference>
<evidence type="ECO:0000313" key="12">
    <source>
        <dbReference type="Proteomes" id="UP001646157"/>
    </source>
</evidence>
<comment type="cofactor">
    <cofactor evidence="7">
        <name>thiamine diphosphate</name>
        <dbReference type="ChEBI" id="CHEBI:58937"/>
    </cofactor>
    <text evidence="7">Binds 1 thiamine pyrophosphate per subunit.</text>
</comment>
<evidence type="ECO:0000256" key="3">
    <source>
        <dbReference type="ARBA" id="ARBA00022723"/>
    </source>
</evidence>
<feature type="domain" description="Thiamine pyrophosphate enzyme N-terminal TPP-binding" evidence="9">
    <location>
        <begin position="13"/>
        <end position="127"/>
    </location>
</feature>
<evidence type="ECO:0000256" key="6">
    <source>
        <dbReference type="ARBA" id="ARBA00023211"/>
    </source>
</evidence>
<evidence type="ECO:0000256" key="5">
    <source>
        <dbReference type="ARBA" id="ARBA00023052"/>
    </source>
</evidence>
<evidence type="ECO:0000256" key="1">
    <source>
        <dbReference type="ARBA" id="ARBA00022428"/>
    </source>
</evidence>
<dbReference type="Pfam" id="PF02776">
    <property type="entry name" value="TPP_enzyme_N"/>
    <property type="match status" value="1"/>
</dbReference>
<dbReference type="InterPro" id="IPR012001">
    <property type="entry name" value="Thiamin_PyroP_enz_TPP-bd_dom"/>
</dbReference>
<dbReference type="Gene3D" id="3.40.50.1220">
    <property type="entry name" value="TPP-binding domain"/>
    <property type="match status" value="1"/>
</dbReference>
<keyword evidence="3 7" id="KW-0479">Metal-binding</keyword>
<dbReference type="PANTHER" id="PTHR42916">
    <property type="entry name" value="2-SUCCINYL-5-ENOLPYRUVYL-6-HYDROXY-3-CYCLOHEXENE-1-CARBOXYLATE SYNTHASE"/>
    <property type="match status" value="1"/>
</dbReference>
<dbReference type="GO" id="GO:0070204">
    <property type="term" value="F:2-succinyl-5-enolpyruvyl-6-hydroxy-3-cyclohexene-1-carboxylic-acid synthase activity"/>
    <property type="evidence" value="ECO:0007669"/>
    <property type="project" value="UniProtKB-EC"/>
</dbReference>
<dbReference type="InterPro" id="IPR004433">
    <property type="entry name" value="MenaQ_synth_MenD"/>
</dbReference>
<comment type="subunit">
    <text evidence="7">Homodimer.</text>
</comment>
<evidence type="ECO:0000259" key="10">
    <source>
        <dbReference type="Pfam" id="PF16582"/>
    </source>
</evidence>
<comment type="function">
    <text evidence="7">Catalyzes the thiamine diphosphate-dependent decarboxylation of 2-oxoglutarate and the subsequent addition of the resulting succinic semialdehyde-thiamine pyrophosphate anion to isochorismate to yield 2-succinyl-5-enolpyruvyl-6-hydroxy-3-cyclohexene-1-carboxylate (SEPHCHC).</text>
</comment>
<keyword evidence="1 7" id="KW-0474">Menaquinone biosynthesis</keyword>
<dbReference type="CDD" id="cd02009">
    <property type="entry name" value="TPP_SHCHC_synthase"/>
    <property type="match status" value="1"/>
</dbReference>
<protein>
    <recommendedName>
        <fullName evidence="7">2-succinyl-5-enolpyruvyl-6-hydroxy-3-cyclohexene-1-carboxylate synthase</fullName>
        <shortName evidence="7">SEPHCHC synthase</shortName>
        <ecNumber evidence="7">2.2.1.9</ecNumber>
    </recommendedName>
    <alternativeName>
        <fullName evidence="7">Menaquinone biosynthesis protein MenD</fullName>
    </alternativeName>
</protein>
<evidence type="ECO:0000259" key="9">
    <source>
        <dbReference type="Pfam" id="PF02776"/>
    </source>
</evidence>
<evidence type="ECO:0000256" key="2">
    <source>
        <dbReference type="ARBA" id="ARBA00022679"/>
    </source>
</evidence>
<dbReference type="InterPro" id="IPR011766">
    <property type="entry name" value="TPP_enzyme_TPP-bd"/>
</dbReference>
<dbReference type="RefSeq" id="WP_205176175.1">
    <property type="nucleotide sequence ID" value="NZ_JAFBDZ010000011.1"/>
</dbReference>
<comment type="catalytic activity">
    <reaction evidence="7">
        <text>isochorismate + 2-oxoglutarate + H(+) = 5-enolpyruvoyl-6-hydroxy-2-succinyl-cyclohex-3-ene-1-carboxylate + CO2</text>
        <dbReference type="Rhea" id="RHEA:25593"/>
        <dbReference type="ChEBI" id="CHEBI:15378"/>
        <dbReference type="ChEBI" id="CHEBI:16526"/>
        <dbReference type="ChEBI" id="CHEBI:16810"/>
        <dbReference type="ChEBI" id="CHEBI:29780"/>
        <dbReference type="ChEBI" id="CHEBI:58818"/>
        <dbReference type="EC" id="2.2.1.9"/>
    </reaction>
</comment>
<dbReference type="EMBL" id="JAFBDZ010000011">
    <property type="protein sequence ID" value="MBM7588351.1"/>
    <property type="molecule type" value="Genomic_DNA"/>
</dbReference>
<organism evidence="11 12">
    <name type="scientific">Rossellomorea pakistanensis</name>
    <dbReference type="NCBI Taxonomy" id="992288"/>
    <lineage>
        <taxon>Bacteria</taxon>
        <taxon>Bacillati</taxon>
        <taxon>Bacillota</taxon>
        <taxon>Bacilli</taxon>
        <taxon>Bacillales</taxon>
        <taxon>Bacillaceae</taxon>
        <taxon>Rossellomorea</taxon>
    </lineage>
</organism>
<keyword evidence="6 7" id="KW-0464">Manganese</keyword>
<dbReference type="PIRSF" id="PIRSF004983">
    <property type="entry name" value="MenD"/>
    <property type="match status" value="1"/>
</dbReference>
<evidence type="ECO:0000313" key="11">
    <source>
        <dbReference type="EMBL" id="MBM7588351.1"/>
    </source>
</evidence>
<proteinExistence type="inferred from homology"/>
<dbReference type="InterPro" id="IPR029061">
    <property type="entry name" value="THDP-binding"/>
</dbReference>
<comment type="pathway">
    <text evidence="7">Quinol/quinone metabolism; 1,4-dihydroxy-2-naphthoate biosynthesis; 1,4-dihydroxy-2-naphthoate from chorismate: step 2/7.</text>
</comment>
<dbReference type="PANTHER" id="PTHR42916:SF1">
    <property type="entry name" value="PROTEIN PHYLLO, CHLOROPLASTIC"/>
    <property type="match status" value="1"/>
</dbReference>
<keyword evidence="12" id="KW-1185">Reference proteome</keyword>
<keyword evidence="2 7" id="KW-0808">Transferase</keyword>
<comment type="similarity">
    <text evidence="7">Belongs to the TPP enzyme family. MenD subfamily.</text>
</comment>
<keyword evidence="5 7" id="KW-0786">Thiamine pyrophosphate</keyword>
<dbReference type="Proteomes" id="UP001646157">
    <property type="component" value="Unassembled WGS sequence"/>
</dbReference>
<dbReference type="Gene3D" id="3.40.50.970">
    <property type="match status" value="2"/>
</dbReference>
<feature type="domain" description="Menaquinone biosynthesis protein MenD middle" evidence="10">
    <location>
        <begin position="219"/>
        <end position="401"/>
    </location>
</feature>
<dbReference type="Pfam" id="PF02775">
    <property type="entry name" value="TPP_enzyme_C"/>
    <property type="match status" value="1"/>
</dbReference>
<evidence type="ECO:0000256" key="7">
    <source>
        <dbReference type="HAMAP-Rule" id="MF_01659"/>
    </source>
</evidence>
<feature type="domain" description="Thiamine pyrophosphate enzyme TPP-binding" evidence="8">
    <location>
        <begin position="423"/>
        <end position="550"/>
    </location>
</feature>
<dbReference type="HAMAP" id="MF_01659">
    <property type="entry name" value="MenD"/>
    <property type="match status" value="1"/>
</dbReference>
<dbReference type="Pfam" id="PF16582">
    <property type="entry name" value="TPP_enzyme_M_2"/>
    <property type="match status" value="1"/>
</dbReference>